<dbReference type="PANTHER" id="PTHR23155">
    <property type="entry name" value="DISEASE RESISTANCE PROTEIN RP"/>
    <property type="match status" value="1"/>
</dbReference>
<proteinExistence type="inferred from homology"/>
<comment type="subcellular location">
    <subcellularLocation>
        <location evidence="1">Membrane</location>
        <topology evidence="1">Peripheral membrane protein</topology>
    </subcellularLocation>
</comment>
<evidence type="ECO:0000256" key="3">
    <source>
        <dbReference type="ARBA" id="ARBA00023054"/>
    </source>
</evidence>
<dbReference type="Proteomes" id="UP000823775">
    <property type="component" value="Unassembled WGS sequence"/>
</dbReference>
<dbReference type="InterPro" id="IPR027417">
    <property type="entry name" value="P-loop_NTPase"/>
</dbReference>
<evidence type="ECO:0000256" key="2">
    <source>
        <dbReference type="ARBA" id="ARBA00008894"/>
    </source>
</evidence>
<organism evidence="6 7">
    <name type="scientific">Datura stramonium</name>
    <name type="common">Jimsonweed</name>
    <name type="synonym">Common thornapple</name>
    <dbReference type="NCBI Taxonomy" id="4076"/>
    <lineage>
        <taxon>Eukaryota</taxon>
        <taxon>Viridiplantae</taxon>
        <taxon>Streptophyta</taxon>
        <taxon>Embryophyta</taxon>
        <taxon>Tracheophyta</taxon>
        <taxon>Spermatophyta</taxon>
        <taxon>Magnoliopsida</taxon>
        <taxon>eudicotyledons</taxon>
        <taxon>Gunneridae</taxon>
        <taxon>Pentapetalae</taxon>
        <taxon>asterids</taxon>
        <taxon>lamiids</taxon>
        <taxon>Solanales</taxon>
        <taxon>Solanaceae</taxon>
        <taxon>Solanoideae</taxon>
        <taxon>Datureae</taxon>
        <taxon>Datura</taxon>
    </lineage>
</organism>
<feature type="domain" description="NB-ARC" evidence="5">
    <location>
        <begin position="43"/>
        <end position="189"/>
    </location>
</feature>
<accession>A0ABS8UZ24</accession>
<keyword evidence="4" id="KW-0472">Membrane</keyword>
<keyword evidence="3" id="KW-0175">Coiled coil</keyword>
<dbReference type="Gene3D" id="1.10.10.10">
    <property type="entry name" value="Winged helix-like DNA-binding domain superfamily/Winged helix DNA-binding domain"/>
    <property type="match status" value="1"/>
</dbReference>
<comment type="caution">
    <text evidence="6">The sequence shown here is derived from an EMBL/GenBank/DDBJ whole genome shotgun (WGS) entry which is preliminary data.</text>
</comment>
<evidence type="ECO:0000259" key="5">
    <source>
        <dbReference type="Pfam" id="PF00931"/>
    </source>
</evidence>
<gene>
    <name evidence="6" type="ORF">HAX54_024385</name>
</gene>
<dbReference type="Gene3D" id="3.40.50.300">
    <property type="entry name" value="P-loop containing nucleotide triphosphate hydrolases"/>
    <property type="match status" value="1"/>
</dbReference>
<sequence>MNRWMEMQNRYDRYIQDWKAQNLTLASTSQHALEPENMMVGHENEFEMMQDRLARGGSELEVVPIVGMGGIGKTTLANKIFCDPFTMSLFDIRAKVTITQAYCARNVLLGLLSSISGSGRIYGLYEQQDDGQLADQLQKVLKGRRYLIVIDDIWAKEAWDDIKLCFPDCNYGSWILMTTRNMEVADYASSGLPLAIVVISGLLTKIGKSLDEWKSVAENVSSVVSTDIDVRCMRVLALSYHHLPHHLRACFLYFAIFPEDKLIFVNKLVNYGQQRAF</sequence>
<dbReference type="InterPro" id="IPR044974">
    <property type="entry name" value="Disease_R_plants"/>
</dbReference>
<evidence type="ECO:0000256" key="1">
    <source>
        <dbReference type="ARBA" id="ARBA00004170"/>
    </source>
</evidence>
<name>A0ABS8UZ24_DATST</name>
<dbReference type="InterPro" id="IPR036388">
    <property type="entry name" value="WH-like_DNA-bd_sf"/>
</dbReference>
<dbReference type="Pfam" id="PF00931">
    <property type="entry name" value="NB-ARC"/>
    <property type="match status" value="1"/>
</dbReference>
<protein>
    <recommendedName>
        <fullName evidence="5">NB-ARC domain-containing protein</fullName>
    </recommendedName>
</protein>
<dbReference type="EMBL" id="JACEIK010002974">
    <property type="protein sequence ID" value="MCD9639679.1"/>
    <property type="molecule type" value="Genomic_DNA"/>
</dbReference>
<evidence type="ECO:0000313" key="7">
    <source>
        <dbReference type="Proteomes" id="UP000823775"/>
    </source>
</evidence>
<dbReference type="SUPFAM" id="SSF52540">
    <property type="entry name" value="P-loop containing nucleoside triphosphate hydrolases"/>
    <property type="match status" value="1"/>
</dbReference>
<comment type="similarity">
    <text evidence="2">Belongs to the disease resistance NB-LRR family.</text>
</comment>
<reference evidence="6 7" key="1">
    <citation type="journal article" date="2021" name="BMC Genomics">
        <title>Datura genome reveals duplications of psychoactive alkaloid biosynthetic genes and high mutation rate following tissue culture.</title>
        <authorList>
            <person name="Rajewski A."/>
            <person name="Carter-House D."/>
            <person name="Stajich J."/>
            <person name="Litt A."/>
        </authorList>
    </citation>
    <scope>NUCLEOTIDE SEQUENCE [LARGE SCALE GENOMIC DNA]</scope>
    <source>
        <strain evidence="6">AR-01</strain>
    </source>
</reference>
<dbReference type="PANTHER" id="PTHR23155:SF1152">
    <property type="entry name" value="AAA+ ATPASE DOMAIN-CONTAINING PROTEIN"/>
    <property type="match status" value="1"/>
</dbReference>
<dbReference type="InterPro" id="IPR002182">
    <property type="entry name" value="NB-ARC"/>
</dbReference>
<dbReference type="PRINTS" id="PR00364">
    <property type="entry name" value="DISEASERSIST"/>
</dbReference>
<evidence type="ECO:0000256" key="4">
    <source>
        <dbReference type="ARBA" id="ARBA00023136"/>
    </source>
</evidence>
<evidence type="ECO:0000313" key="6">
    <source>
        <dbReference type="EMBL" id="MCD9639679.1"/>
    </source>
</evidence>
<keyword evidence="7" id="KW-1185">Reference proteome</keyword>